<evidence type="ECO:0000313" key="2">
    <source>
        <dbReference type="Proteomes" id="UP001430172"/>
    </source>
</evidence>
<dbReference type="Gene3D" id="3.40.30.10">
    <property type="entry name" value="Glutaredoxin"/>
    <property type="match status" value="1"/>
</dbReference>
<dbReference type="Pfam" id="PF05768">
    <property type="entry name" value="Glrx-like"/>
    <property type="match status" value="1"/>
</dbReference>
<proteinExistence type="predicted"/>
<protein>
    <submittedName>
        <fullName evidence="1">Glutaredoxin family protein</fullName>
    </submittedName>
</protein>
<gene>
    <name evidence="1" type="ORF">JQN70_06005</name>
</gene>
<dbReference type="SUPFAM" id="SSF52833">
    <property type="entry name" value="Thioredoxin-like"/>
    <property type="match status" value="1"/>
</dbReference>
<evidence type="ECO:0000313" key="1">
    <source>
        <dbReference type="EMBL" id="MBM6399930.1"/>
    </source>
</evidence>
<sequence length="96" mass="10244">MAATPVRVTLVGRAGCHLCDVAREVVERVCADLGVGWQELDVDADPAMLERWSEEVPVTLVDGRQHDFWRVDEGRLRAALAGPPAPPGPGAPHPGA</sequence>
<keyword evidence="2" id="KW-1185">Reference proteome</keyword>
<dbReference type="InterPro" id="IPR008554">
    <property type="entry name" value="Glutaredoxin-like"/>
</dbReference>
<reference evidence="1" key="1">
    <citation type="submission" date="2021-02" db="EMBL/GenBank/DDBJ databases">
        <title>Phycicoccus sp. MQZ13P-5T, whole genome shotgun sequence.</title>
        <authorList>
            <person name="Tuo L."/>
        </authorList>
    </citation>
    <scope>NUCLEOTIDE SEQUENCE</scope>
    <source>
        <strain evidence="1">MQZ13P-5</strain>
    </source>
</reference>
<dbReference type="EMBL" id="JAFDVD010000007">
    <property type="protein sequence ID" value="MBM6399930.1"/>
    <property type="molecule type" value="Genomic_DNA"/>
</dbReference>
<dbReference type="RefSeq" id="WP_204130417.1">
    <property type="nucleotide sequence ID" value="NZ_JAFDVD010000007.1"/>
</dbReference>
<accession>A0ABS2CJG7</accession>
<dbReference type="InterPro" id="IPR036249">
    <property type="entry name" value="Thioredoxin-like_sf"/>
</dbReference>
<name>A0ABS2CJG7_9MICO</name>
<organism evidence="1 2">
    <name type="scientific">Phycicoccus sonneratiae</name>
    <dbReference type="NCBI Taxonomy" id="2807628"/>
    <lineage>
        <taxon>Bacteria</taxon>
        <taxon>Bacillati</taxon>
        <taxon>Actinomycetota</taxon>
        <taxon>Actinomycetes</taxon>
        <taxon>Micrococcales</taxon>
        <taxon>Intrasporangiaceae</taxon>
        <taxon>Phycicoccus</taxon>
    </lineage>
</organism>
<dbReference type="Proteomes" id="UP001430172">
    <property type="component" value="Unassembled WGS sequence"/>
</dbReference>
<comment type="caution">
    <text evidence="1">The sequence shown here is derived from an EMBL/GenBank/DDBJ whole genome shotgun (WGS) entry which is preliminary data.</text>
</comment>